<accession>A0A371GHS3</accession>
<organism evidence="1 2">
    <name type="scientific">Mucuna pruriens</name>
    <name type="common">Velvet bean</name>
    <name type="synonym">Dolichos pruriens</name>
    <dbReference type="NCBI Taxonomy" id="157652"/>
    <lineage>
        <taxon>Eukaryota</taxon>
        <taxon>Viridiplantae</taxon>
        <taxon>Streptophyta</taxon>
        <taxon>Embryophyta</taxon>
        <taxon>Tracheophyta</taxon>
        <taxon>Spermatophyta</taxon>
        <taxon>Magnoliopsida</taxon>
        <taxon>eudicotyledons</taxon>
        <taxon>Gunneridae</taxon>
        <taxon>Pentapetalae</taxon>
        <taxon>rosids</taxon>
        <taxon>fabids</taxon>
        <taxon>Fabales</taxon>
        <taxon>Fabaceae</taxon>
        <taxon>Papilionoideae</taxon>
        <taxon>50 kb inversion clade</taxon>
        <taxon>NPAAA clade</taxon>
        <taxon>indigoferoid/millettioid clade</taxon>
        <taxon>Phaseoleae</taxon>
        <taxon>Mucuna</taxon>
    </lineage>
</organism>
<keyword evidence="2" id="KW-1185">Reference proteome</keyword>
<evidence type="ECO:0000313" key="1">
    <source>
        <dbReference type="EMBL" id="RDX90119.1"/>
    </source>
</evidence>
<gene>
    <name evidence="1" type="ORF">CR513_28051</name>
</gene>
<sequence length="67" mass="7575">MGLLDHPLTPSSYKSKLVAISTNENINHVRKLSRVCTCGDKTHEKHITNPIHLGSFLYLLYNKGKKL</sequence>
<evidence type="ECO:0000313" key="2">
    <source>
        <dbReference type="Proteomes" id="UP000257109"/>
    </source>
</evidence>
<name>A0A371GHS3_MUCPR</name>
<protein>
    <submittedName>
        <fullName evidence="1">Uncharacterized protein</fullName>
    </submittedName>
</protein>
<dbReference type="EMBL" id="QJKJ01005483">
    <property type="protein sequence ID" value="RDX90119.1"/>
    <property type="molecule type" value="Genomic_DNA"/>
</dbReference>
<reference evidence="1" key="1">
    <citation type="submission" date="2018-05" db="EMBL/GenBank/DDBJ databases">
        <title>Draft genome of Mucuna pruriens seed.</title>
        <authorList>
            <person name="Nnadi N.E."/>
            <person name="Vos R."/>
            <person name="Hasami M.H."/>
            <person name="Devisetty U.K."/>
            <person name="Aguiy J.C."/>
        </authorList>
    </citation>
    <scope>NUCLEOTIDE SEQUENCE [LARGE SCALE GENOMIC DNA]</scope>
    <source>
        <strain evidence="1">JCA_2017</strain>
    </source>
</reference>
<dbReference type="AlphaFoldDB" id="A0A371GHS3"/>
<dbReference type="Proteomes" id="UP000257109">
    <property type="component" value="Unassembled WGS sequence"/>
</dbReference>
<comment type="caution">
    <text evidence="1">The sequence shown here is derived from an EMBL/GenBank/DDBJ whole genome shotgun (WGS) entry which is preliminary data.</text>
</comment>
<feature type="non-terminal residue" evidence="1">
    <location>
        <position position="1"/>
    </location>
</feature>
<proteinExistence type="predicted"/>